<comment type="caution">
    <text evidence="1">The sequence shown here is derived from an EMBL/GenBank/DDBJ whole genome shotgun (WGS) entry which is preliminary data.</text>
</comment>
<gene>
    <name evidence="1" type="ORF">HZY91_08020</name>
</gene>
<evidence type="ECO:0000313" key="1">
    <source>
        <dbReference type="EMBL" id="MBG9986843.1"/>
    </source>
</evidence>
<organism evidence="1 2">
    <name type="scientific">Facklamia lactis</name>
    <dbReference type="NCBI Taxonomy" id="2749967"/>
    <lineage>
        <taxon>Bacteria</taxon>
        <taxon>Bacillati</taxon>
        <taxon>Bacillota</taxon>
        <taxon>Bacilli</taxon>
        <taxon>Lactobacillales</taxon>
        <taxon>Aerococcaceae</taxon>
        <taxon>Facklamia</taxon>
    </lineage>
</organism>
<name>A0ABS0LRY1_9LACT</name>
<sequence length="241" mass="28778">MLSIVNDYVEKEDITIPDYYWRIEIESWEEVRAPYLDQVKDYYQQLTQTSVDVIKDEHFSLLGLSGIQNFDDFSDFVKRDYTQEKISLAFYDKLMPYLLAFHGETAQVILNDDEYAKYEKEYLEQIHAFSDEAGLSFEEYVQEHLGLRGEFVKHLKERAYEDFVFKLIANNRYGHLLEEVSVVDYEAYIQEQVIKFGLDEIDVRENLSYSQFCKVLPEMMYNQELFSYFTPNFKIIESTNE</sequence>
<dbReference type="RefSeq" id="WP_197115753.1">
    <property type="nucleotide sequence ID" value="NZ_JACBXQ010000004.1"/>
</dbReference>
<evidence type="ECO:0000313" key="2">
    <source>
        <dbReference type="Proteomes" id="UP000721415"/>
    </source>
</evidence>
<proteinExistence type="predicted"/>
<keyword evidence="2" id="KW-1185">Reference proteome</keyword>
<dbReference type="Proteomes" id="UP000721415">
    <property type="component" value="Unassembled WGS sequence"/>
</dbReference>
<dbReference type="EMBL" id="JACBXQ010000004">
    <property type="protein sequence ID" value="MBG9986843.1"/>
    <property type="molecule type" value="Genomic_DNA"/>
</dbReference>
<protein>
    <submittedName>
        <fullName evidence="1">Uncharacterized protein</fullName>
    </submittedName>
</protein>
<accession>A0ABS0LRY1</accession>
<reference evidence="1 2" key="1">
    <citation type="submission" date="2020-07" db="EMBL/GenBank/DDBJ databases">
        <title>Facklamia lactis sp. nov., isolated from raw milk.</title>
        <authorList>
            <person name="Doll E.V."/>
            <person name="Huptas C."/>
            <person name="Staib L."/>
            <person name="Wenning M."/>
            <person name="Scherer S."/>
        </authorList>
    </citation>
    <scope>NUCLEOTIDE SEQUENCE [LARGE SCALE GENOMIC DNA]</scope>
    <source>
        <strain evidence="1 2">DSM 111018</strain>
    </source>
</reference>